<reference evidence="3" key="1">
    <citation type="submission" date="2025-08" db="UniProtKB">
        <authorList>
            <consortium name="RefSeq"/>
        </authorList>
    </citation>
    <scope>IDENTIFICATION</scope>
    <source>
        <tissue evidence="3">Muscle</tissue>
    </source>
</reference>
<dbReference type="RefSeq" id="XP_033359738.1">
    <property type="nucleotide sequence ID" value="XM_033503847.1"/>
</dbReference>
<evidence type="ECO:0000313" key="2">
    <source>
        <dbReference type="Proteomes" id="UP000504631"/>
    </source>
</evidence>
<feature type="region of interest" description="Disordered" evidence="1">
    <location>
        <begin position="356"/>
        <end position="375"/>
    </location>
</feature>
<gene>
    <name evidence="3" type="primary">LOC117238714</name>
</gene>
<dbReference type="AlphaFoldDB" id="A0A6J3L267"/>
<evidence type="ECO:0000313" key="3">
    <source>
        <dbReference type="RefSeq" id="XP_033359738.1"/>
    </source>
</evidence>
<dbReference type="KEGG" id="bvk:117238714"/>
<proteinExistence type="predicted"/>
<name>A0A6J3L267_9HYME</name>
<accession>A0A6J3L267</accession>
<evidence type="ECO:0000256" key="1">
    <source>
        <dbReference type="SAM" id="MobiDB-lite"/>
    </source>
</evidence>
<protein>
    <submittedName>
        <fullName evidence="3">Uncharacterized protein</fullName>
    </submittedName>
</protein>
<keyword evidence="2" id="KW-1185">Reference proteome</keyword>
<organism evidence="2 3">
    <name type="scientific">Bombus vosnesenskii</name>
    <dbReference type="NCBI Taxonomy" id="207650"/>
    <lineage>
        <taxon>Eukaryota</taxon>
        <taxon>Metazoa</taxon>
        <taxon>Ecdysozoa</taxon>
        <taxon>Arthropoda</taxon>
        <taxon>Hexapoda</taxon>
        <taxon>Insecta</taxon>
        <taxon>Pterygota</taxon>
        <taxon>Neoptera</taxon>
        <taxon>Endopterygota</taxon>
        <taxon>Hymenoptera</taxon>
        <taxon>Apocrita</taxon>
        <taxon>Aculeata</taxon>
        <taxon>Apoidea</taxon>
        <taxon>Anthophila</taxon>
        <taxon>Apidae</taxon>
        <taxon>Bombus</taxon>
        <taxon>Pyrobombus</taxon>
    </lineage>
</organism>
<dbReference type="Proteomes" id="UP000504631">
    <property type="component" value="Unplaced"/>
</dbReference>
<dbReference type="GeneID" id="117238714"/>
<sequence length="590" mass="68410">MYVCKSIIISSIPRKRNFINKITSLTEKLSDETVFSGLIHNKYSCNTTKNFDTMNDIYTFVGKNSNNNVHYKMQKHDIKRHVGTFQKDSKDKGRRVDNQEGDINMIDSSSSIRNKLKQVQDNMRKCKKSEKVRFNKKEHKYSKIKYYSRDLNSFIPIALQRTNRKIKRKTIGKQENKKTQETVQNFKPYIIGKVGELKDKLLEYQFHIIKIQSNYTTEDIVTLEDANHTVFIFNSIMSKLKEELSQLQEELKDSYIEWIRIINSCNRTVSNEQDKWAISSNDLEIVGSETTSQNSSYNEIFSTNAYKKQSSNINKSLEKNIWERNNNTILQQNIRQDKNNEISSNTMDTNIINTKQTSNQTGNNNDILQSGQNPSSMFNKLKDTNITKALRTYSTVGKKSTNYTLNKNSSCQNITDTLKQLGDHERVLVQNGPITRKRRLTDYDSDISNKHGIVSLYSSRNMCTQDIKQVDVNEDTYSEDSESLIFEPIPFNNSEVLTPRPDSDERDTFRSNKILDFNIHLKAESNHDSQIVLKKPVALLNTNNSNGKYWIKSTQHKIFNSNGSSVNQIESNMDKKLQMICQVVLHKYIQ</sequence>